<evidence type="ECO:0000259" key="2">
    <source>
        <dbReference type="Pfam" id="PF04773"/>
    </source>
</evidence>
<dbReference type="EMBL" id="CP032819">
    <property type="protein sequence ID" value="AZS31201.1"/>
    <property type="molecule type" value="Genomic_DNA"/>
</dbReference>
<proteinExistence type="predicted"/>
<dbReference type="AlphaFoldDB" id="A0A3Q9IQC1"/>
<feature type="transmembrane region" description="Helical" evidence="1">
    <location>
        <begin position="80"/>
        <end position="99"/>
    </location>
</feature>
<organism evidence="4 5">
    <name type="scientific">Butyricimonas faecalis</name>
    <dbReference type="NCBI Taxonomy" id="2093856"/>
    <lineage>
        <taxon>Bacteria</taxon>
        <taxon>Pseudomonadati</taxon>
        <taxon>Bacteroidota</taxon>
        <taxon>Bacteroidia</taxon>
        <taxon>Bacteroidales</taxon>
        <taxon>Odoribacteraceae</taxon>
        <taxon>Butyricimonas</taxon>
    </lineage>
</organism>
<dbReference type="InterPro" id="IPR012373">
    <property type="entry name" value="Ferrdict_sens_TM"/>
</dbReference>
<protein>
    <submittedName>
        <fullName evidence="4">FecR family protein</fullName>
    </submittedName>
</protein>
<dbReference type="RefSeq" id="WP_106481609.1">
    <property type="nucleotide sequence ID" value="NZ_CP032819.1"/>
</dbReference>
<feature type="domain" description="Protein FecR C-terminal" evidence="3">
    <location>
        <begin position="311"/>
        <end position="379"/>
    </location>
</feature>
<dbReference type="PIRSF" id="PIRSF018266">
    <property type="entry name" value="FecR"/>
    <property type="match status" value="1"/>
</dbReference>
<keyword evidence="1" id="KW-0472">Membrane</keyword>
<evidence type="ECO:0000259" key="3">
    <source>
        <dbReference type="Pfam" id="PF16344"/>
    </source>
</evidence>
<keyword evidence="5" id="KW-1185">Reference proteome</keyword>
<dbReference type="KEGG" id="buy:D8S85_17665"/>
<dbReference type="Pfam" id="PF04773">
    <property type="entry name" value="FecR"/>
    <property type="match status" value="1"/>
</dbReference>
<evidence type="ECO:0000256" key="1">
    <source>
        <dbReference type="SAM" id="Phobius"/>
    </source>
</evidence>
<keyword evidence="1" id="KW-0812">Transmembrane</keyword>
<dbReference type="GO" id="GO:0016989">
    <property type="term" value="F:sigma factor antagonist activity"/>
    <property type="evidence" value="ECO:0007669"/>
    <property type="project" value="TreeGrafter"/>
</dbReference>
<name>A0A3Q9IQC1_9BACT</name>
<dbReference type="Pfam" id="PF16344">
    <property type="entry name" value="FecR_C"/>
    <property type="match status" value="1"/>
</dbReference>
<dbReference type="InterPro" id="IPR006860">
    <property type="entry name" value="FecR"/>
</dbReference>
<dbReference type="Gene3D" id="3.55.50.30">
    <property type="match status" value="1"/>
</dbReference>
<dbReference type="PANTHER" id="PTHR30273">
    <property type="entry name" value="PERIPLASMIC SIGNAL SENSOR AND SIGMA FACTOR ACTIVATOR FECR-RELATED"/>
    <property type="match status" value="1"/>
</dbReference>
<sequence>MENIDEIIAARLAKESLSQEEINSLDEWLSQSKSHKHIYSRLETMAERGKLLQEDHRDHNLVYHEILNKILQKKKKQQKLIIHSIAASITLLIGLFFLFQQEPEQPVFSHNSFSEPIKPGSPKAKLTLEDGKSIDIEVSEESVILADSLVKIENKGNMLVYSSEKMEKVAYNTLSIPLGAEYCVMLPDNTKVFLNSGSELRYPVAFNNNSREVFLQGEAYFEVQKDSTKEFIVHTDQMKIRVLGTSFNVKAYPEQDMIATTLTEGKIQISCDSQLYNIIPGMQLTYHKRNRETNIQEVDTELYTSWKNGYYKFEEMPLEEIMSTLSRWYNLEIFYQSPAKKMIIFTGQLKRYDDVTQLLRKFEETHEVEFLINGKCITVK</sequence>
<dbReference type="InterPro" id="IPR032508">
    <property type="entry name" value="FecR_C"/>
</dbReference>
<dbReference type="FunFam" id="2.60.120.1440:FF:000001">
    <property type="entry name" value="Putative anti-sigma factor"/>
    <property type="match status" value="1"/>
</dbReference>
<dbReference type="PANTHER" id="PTHR30273:SF2">
    <property type="entry name" value="PROTEIN FECR"/>
    <property type="match status" value="1"/>
</dbReference>
<reference evidence="4 5" key="1">
    <citation type="submission" date="2018-10" db="EMBL/GenBank/DDBJ databases">
        <title>Butyricimonas faecalis sp. nov., isolated from human faeces and emended description of the genus Butyricimonas.</title>
        <authorList>
            <person name="Le Roy T."/>
            <person name="Van der Smissen P."/>
            <person name="Paquot A."/>
            <person name="Delzenne N."/>
            <person name="Muccioli G."/>
            <person name="Collet J.-F."/>
            <person name="Cani P.D."/>
        </authorList>
    </citation>
    <scope>NUCLEOTIDE SEQUENCE [LARGE SCALE GENOMIC DNA]</scope>
    <source>
        <strain evidence="4 5">H184</strain>
    </source>
</reference>
<keyword evidence="1" id="KW-1133">Transmembrane helix</keyword>
<gene>
    <name evidence="4" type="ORF">D8S85_17665</name>
</gene>
<dbReference type="Gene3D" id="2.60.120.1440">
    <property type="match status" value="1"/>
</dbReference>
<dbReference type="Proteomes" id="UP000270673">
    <property type="component" value="Chromosome"/>
</dbReference>
<feature type="domain" description="FecR protein" evidence="2">
    <location>
        <begin position="179"/>
        <end position="267"/>
    </location>
</feature>
<dbReference type="OrthoDB" id="699645at2"/>
<evidence type="ECO:0000313" key="5">
    <source>
        <dbReference type="Proteomes" id="UP000270673"/>
    </source>
</evidence>
<evidence type="ECO:0000313" key="4">
    <source>
        <dbReference type="EMBL" id="AZS31201.1"/>
    </source>
</evidence>
<accession>A0A3Q9IQC1</accession>